<reference evidence="5" key="2">
    <citation type="submission" date="2025-08" db="UniProtKB">
        <authorList>
            <consortium name="RefSeq"/>
        </authorList>
    </citation>
    <scope>IDENTIFICATION</scope>
    <source>
        <tissue evidence="5">Leaf</tissue>
    </source>
</reference>
<feature type="domain" description="RNase H type-1" evidence="1">
    <location>
        <begin position="574"/>
        <end position="677"/>
    </location>
</feature>
<dbReference type="OrthoDB" id="1286631at2759"/>
<dbReference type="InterPro" id="IPR002156">
    <property type="entry name" value="RNaseH_domain"/>
</dbReference>
<sequence>MTLVNAIFTGRGFQGWRRSVPIALSTKNKLGFINGTCPAPVSTSKNFQPWSRCNDMVISWLLNSLSKDIGDSVIYSKSAKDLWNSLEHRFGQSNGTKLYHMRKELSGLVQGTTNIVGYFTKLKHLWDELDSLNCDVKCLCSCVCEGKEKLEKSLEDERLIQFLMGLKDCYGQARGNTLIMNPLPNINHAYSLVLQDENQREIYANPPISVDSSSFMVGNQGNFMAQSNYPQKNGKLTKRNFGQIQKNHMQKPENLTQKNPTFKGKKTKFNPNVSCFPKDFEFTNTKGSQFQVRGNGTFSAETTEEHNNNCSEPLSQHISKDQFSQLVHLIKQVKVGDAGSSNPEINANVDVGASEHMCFDSNAFLSLTSLPSPLHINLPNSFKLIVTHAGRILISPEFILKNALLMKRPQVFGKAKEGLYMLEPRKVRYSSQPNVVSFSNQNDVSQVSVSFPISASAISNVNLWHNRLGHLSFHAMKQFNFISISSNSDCFCDVPTYNGFKYFLTIVDGFSRGTWTFLLSTKGNVFAVLKNFFIMVERQFGVKVQKLRTDNAFELGKGSQEAAFLLSQGFIKINADGSFMPNSGLIGFGGVARNDKGRRIGGFCGRLNMRGTSSLTPELWAIHGGLTLAKSYNLKTVIIETDSTDALMWLTVEGNVPESHPDQVVMEECRSIISKLGTYSEVRKYVC</sequence>
<dbReference type="InterPro" id="IPR044730">
    <property type="entry name" value="RNase_H-like_dom_plant"/>
</dbReference>
<reference evidence="4" key="1">
    <citation type="journal article" date="2013" name="Genome Biol.">
        <title>Reference genomes and transcriptomes of Nicotiana sylvestris and Nicotiana tomentosiformis.</title>
        <authorList>
            <person name="Sierro N."/>
            <person name="Battey J.N."/>
            <person name="Ouadi S."/>
            <person name="Bovet L."/>
            <person name="Goepfert S."/>
            <person name="Bakaher N."/>
            <person name="Peitsch M.C."/>
            <person name="Ivanov N.V."/>
        </authorList>
    </citation>
    <scope>NUCLEOTIDE SEQUENCE [LARGE SCALE GENOMIC DNA]</scope>
</reference>
<dbReference type="PANTHER" id="PTHR37610">
    <property type="entry name" value="CCHC-TYPE DOMAIN-CONTAINING PROTEIN"/>
    <property type="match status" value="1"/>
</dbReference>
<dbReference type="Pfam" id="PF14244">
    <property type="entry name" value="Retrotran_gag_3"/>
    <property type="match status" value="1"/>
</dbReference>
<dbReference type="Pfam" id="PF13976">
    <property type="entry name" value="gag_pre-integrs"/>
    <property type="match status" value="1"/>
</dbReference>
<proteinExistence type="predicted"/>
<keyword evidence="4" id="KW-1185">Reference proteome</keyword>
<dbReference type="SUPFAM" id="SSF53098">
    <property type="entry name" value="Ribonuclease H-like"/>
    <property type="match status" value="2"/>
</dbReference>
<dbReference type="eggNOG" id="KOG0017">
    <property type="taxonomic scope" value="Eukaryota"/>
</dbReference>
<dbReference type="GO" id="GO:0003676">
    <property type="term" value="F:nucleic acid binding"/>
    <property type="evidence" value="ECO:0007669"/>
    <property type="project" value="InterPro"/>
</dbReference>
<gene>
    <name evidence="5" type="primary">LOC104243714</name>
</gene>
<dbReference type="InterPro" id="IPR036397">
    <property type="entry name" value="RNaseH_sf"/>
</dbReference>
<dbReference type="CDD" id="cd06222">
    <property type="entry name" value="RNase_H_like"/>
    <property type="match status" value="1"/>
</dbReference>
<evidence type="ECO:0000313" key="5">
    <source>
        <dbReference type="RefSeq" id="XP_009797254.1"/>
    </source>
</evidence>
<dbReference type="RefSeq" id="XP_009797254.1">
    <property type="nucleotide sequence ID" value="XM_009798952.1"/>
</dbReference>
<dbReference type="Pfam" id="PF13456">
    <property type="entry name" value="RVT_3"/>
    <property type="match status" value="1"/>
</dbReference>
<dbReference type="InterPro" id="IPR025724">
    <property type="entry name" value="GAG-pre-integrase_dom"/>
</dbReference>
<evidence type="ECO:0000259" key="3">
    <source>
        <dbReference type="Pfam" id="PF14244"/>
    </source>
</evidence>
<evidence type="ECO:0000259" key="1">
    <source>
        <dbReference type="Pfam" id="PF13456"/>
    </source>
</evidence>
<dbReference type="Gene3D" id="3.30.420.10">
    <property type="entry name" value="Ribonuclease H-like superfamily/Ribonuclease H"/>
    <property type="match status" value="2"/>
</dbReference>
<dbReference type="eggNOG" id="KOG1075">
    <property type="taxonomic scope" value="Eukaryota"/>
</dbReference>
<dbReference type="InterPro" id="IPR012337">
    <property type="entry name" value="RNaseH-like_sf"/>
</dbReference>
<dbReference type="InterPro" id="IPR029472">
    <property type="entry name" value="Copia-like_N"/>
</dbReference>
<feature type="domain" description="GAG-pre-integrase" evidence="2">
    <location>
        <begin position="444"/>
        <end position="492"/>
    </location>
</feature>
<accession>A0A1U7YDD3</accession>
<evidence type="ECO:0000313" key="4">
    <source>
        <dbReference type="Proteomes" id="UP000189701"/>
    </source>
</evidence>
<dbReference type="AlphaFoldDB" id="A0A1U7YDD3"/>
<dbReference type="GO" id="GO:0004523">
    <property type="term" value="F:RNA-DNA hybrid ribonuclease activity"/>
    <property type="evidence" value="ECO:0007669"/>
    <property type="project" value="InterPro"/>
</dbReference>
<name>A0A1U7YDD3_NICSY</name>
<organism evidence="4 5">
    <name type="scientific">Nicotiana sylvestris</name>
    <name type="common">Wood tobacco</name>
    <name type="synonym">South American tobacco</name>
    <dbReference type="NCBI Taxonomy" id="4096"/>
    <lineage>
        <taxon>Eukaryota</taxon>
        <taxon>Viridiplantae</taxon>
        <taxon>Streptophyta</taxon>
        <taxon>Embryophyta</taxon>
        <taxon>Tracheophyta</taxon>
        <taxon>Spermatophyta</taxon>
        <taxon>Magnoliopsida</taxon>
        <taxon>eudicotyledons</taxon>
        <taxon>Gunneridae</taxon>
        <taxon>Pentapetalae</taxon>
        <taxon>asterids</taxon>
        <taxon>lamiids</taxon>
        <taxon>Solanales</taxon>
        <taxon>Solanaceae</taxon>
        <taxon>Nicotianoideae</taxon>
        <taxon>Nicotianeae</taxon>
        <taxon>Nicotiana</taxon>
    </lineage>
</organism>
<evidence type="ECO:0000259" key="2">
    <source>
        <dbReference type="Pfam" id="PF13976"/>
    </source>
</evidence>
<protein>
    <submittedName>
        <fullName evidence="5">Uncharacterized protein LOC104243714</fullName>
    </submittedName>
</protein>
<dbReference type="Proteomes" id="UP000189701">
    <property type="component" value="Unplaced"/>
</dbReference>
<dbReference type="PANTHER" id="PTHR37610:SF6">
    <property type="entry name" value="GAG-POLYPEPTIDE OF LTR COPIA-TYPE-RELATED"/>
    <property type="match status" value="1"/>
</dbReference>
<feature type="domain" description="Retrotransposon Copia-like N-terminal" evidence="3">
    <location>
        <begin position="2"/>
        <end position="40"/>
    </location>
</feature>